<name>A0A8T2JQR0_9PIPI</name>
<dbReference type="FunFam" id="1.20.1070.10:FF:000055">
    <property type="entry name" value="Taste receptor type 2"/>
    <property type="match status" value="1"/>
</dbReference>
<evidence type="ECO:0000256" key="13">
    <source>
        <dbReference type="SAM" id="Phobius"/>
    </source>
</evidence>
<keyword evidence="6 13" id="KW-1133">Transmembrane helix</keyword>
<dbReference type="OrthoDB" id="8876749at2759"/>
<feature type="transmembrane region" description="Helical" evidence="13">
    <location>
        <begin position="229"/>
        <end position="248"/>
    </location>
</feature>
<keyword evidence="15" id="KW-1185">Reference proteome</keyword>
<accession>A0A8T2JQR0</accession>
<evidence type="ECO:0000313" key="14">
    <source>
        <dbReference type="EMBL" id="KAG8445903.1"/>
    </source>
</evidence>
<evidence type="ECO:0000256" key="7">
    <source>
        <dbReference type="ARBA" id="ARBA00023040"/>
    </source>
</evidence>
<dbReference type="GO" id="GO:0004930">
    <property type="term" value="F:G protein-coupled receptor activity"/>
    <property type="evidence" value="ECO:0007669"/>
    <property type="project" value="UniProtKB-KW"/>
</dbReference>
<proteinExistence type="inferred from homology"/>
<evidence type="ECO:0000256" key="10">
    <source>
        <dbReference type="ARBA" id="ARBA00023224"/>
    </source>
</evidence>
<keyword evidence="5 12" id="KW-0812">Transmembrane</keyword>
<evidence type="ECO:0000256" key="9">
    <source>
        <dbReference type="ARBA" id="ARBA00023170"/>
    </source>
</evidence>
<evidence type="ECO:0000256" key="11">
    <source>
        <dbReference type="RuleBase" id="RU004423"/>
    </source>
</evidence>
<gene>
    <name evidence="14" type="ORF">GDO86_010627</name>
</gene>
<keyword evidence="8 12" id="KW-0472">Membrane</keyword>
<evidence type="ECO:0000256" key="6">
    <source>
        <dbReference type="ARBA" id="ARBA00022989"/>
    </source>
</evidence>
<feature type="transmembrane region" description="Helical" evidence="13">
    <location>
        <begin position="121"/>
        <end position="144"/>
    </location>
</feature>
<sequence>MPSPLVISIVVLTWILIVVGILLNFFIVAVTVIWWFQSKRLEIINIILASIGMSRLALILFFVVIFPWVPISDALFAVLSMYVTFCCLWFDTILCVFYCVKICNYNHPFFMYLKLRIFKMVPWMFLMSITASMICSLPFGWLVFTTIINNTTNSTNSTNSTQDGSTPLQINMFNIFILYLSGCFVPFFIFCIAICLLIRSLWKHIGHMTGSNVGLGNPRLHAHIRAVRTMVSFLVIYIIFFISSTFKFVPSMINNTTVQLLLNVIICWYPTMHSVVLVVMNRKMKLLLYHFLCC</sequence>
<evidence type="ECO:0000256" key="1">
    <source>
        <dbReference type="ARBA" id="ARBA00004141"/>
    </source>
</evidence>
<evidence type="ECO:0000256" key="4">
    <source>
        <dbReference type="ARBA" id="ARBA00022606"/>
    </source>
</evidence>
<dbReference type="InterPro" id="IPR007960">
    <property type="entry name" value="TAS2R"/>
</dbReference>
<dbReference type="Gene3D" id="1.20.1070.10">
    <property type="entry name" value="Rhodopsin 7-helix transmembrane proteins"/>
    <property type="match status" value="1"/>
</dbReference>
<feature type="transmembrane region" description="Helical" evidence="13">
    <location>
        <begin position="6"/>
        <end position="36"/>
    </location>
</feature>
<dbReference type="GO" id="GO:0033038">
    <property type="term" value="F:bitter taste receptor activity"/>
    <property type="evidence" value="ECO:0007669"/>
    <property type="project" value="InterPro"/>
</dbReference>
<dbReference type="PANTHER" id="PTHR11394:SF164">
    <property type="entry name" value="TASTE RECEPTOR TYPE 2"/>
    <property type="match status" value="1"/>
</dbReference>
<dbReference type="PANTHER" id="PTHR11394">
    <property type="entry name" value="TASTE RECEPTOR TYPE 2"/>
    <property type="match status" value="1"/>
</dbReference>
<organism evidence="14 15">
    <name type="scientific">Hymenochirus boettgeri</name>
    <name type="common">Congo dwarf clawed frog</name>
    <dbReference type="NCBI Taxonomy" id="247094"/>
    <lineage>
        <taxon>Eukaryota</taxon>
        <taxon>Metazoa</taxon>
        <taxon>Chordata</taxon>
        <taxon>Craniata</taxon>
        <taxon>Vertebrata</taxon>
        <taxon>Euteleostomi</taxon>
        <taxon>Amphibia</taxon>
        <taxon>Batrachia</taxon>
        <taxon>Anura</taxon>
        <taxon>Pipoidea</taxon>
        <taxon>Pipidae</taxon>
        <taxon>Pipinae</taxon>
        <taxon>Hymenochirus</taxon>
    </lineage>
</organism>
<dbReference type="Pfam" id="PF05296">
    <property type="entry name" value="TAS2R"/>
    <property type="match status" value="1"/>
</dbReference>
<dbReference type="SUPFAM" id="SSF81321">
    <property type="entry name" value="Family A G protein-coupled receptor-like"/>
    <property type="match status" value="1"/>
</dbReference>
<evidence type="ECO:0000256" key="12">
    <source>
        <dbReference type="RuleBase" id="RU004424"/>
    </source>
</evidence>
<feature type="transmembrane region" description="Helical" evidence="13">
    <location>
        <begin position="176"/>
        <end position="198"/>
    </location>
</feature>
<evidence type="ECO:0000256" key="2">
    <source>
        <dbReference type="ARBA" id="ARBA00007376"/>
    </source>
</evidence>
<evidence type="ECO:0000256" key="3">
    <source>
        <dbReference type="ARBA" id="ARBA00022480"/>
    </source>
</evidence>
<dbReference type="AlphaFoldDB" id="A0A8T2JQR0"/>
<evidence type="ECO:0000313" key="15">
    <source>
        <dbReference type="Proteomes" id="UP000812440"/>
    </source>
</evidence>
<evidence type="ECO:0000256" key="5">
    <source>
        <dbReference type="ARBA" id="ARBA00022692"/>
    </source>
</evidence>
<dbReference type="Proteomes" id="UP000812440">
    <property type="component" value="Chromosome 5"/>
</dbReference>
<evidence type="ECO:0000256" key="8">
    <source>
        <dbReference type="ARBA" id="ARBA00023136"/>
    </source>
</evidence>
<reference evidence="14" key="1">
    <citation type="thesis" date="2020" institute="ProQuest LLC" country="789 East Eisenhower Parkway, Ann Arbor, MI, USA">
        <title>Comparative Genomics and Chromosome Evolution.</title>
        <authorList>
            <person name="Mudd A.B."/>
        </authorList>
    </citation>
    <scope>NUCLEOTIDE SEQUENCE</scope>
    <source>
        <strain evidence="14">Female2</strain>
        <tissue evidence="14">Blood</tissue>
    </source>
</reference>
<keyword evidence="3 12" id="KW-0919">Taste</keyword>
<comment type="subcellular location">
    <subcellularLocation>
        <location evidence="1 12">Membrane</location>
        <topology evidence="1 12">Multi-pass membrane protein</topology>
    </subcellularLocation>
</comment>
<feature type="non-terminal residue" evidence="14">
    <location>
        <position position="294"/>
    </location>
</feature>
<feature type="transmembrane region" description="Helical" evidence="13">
    <location>
        <begin position="75"/>
        <end position="100"/>
    </location>
</feature>
<comment type="similarity">
    <text evidence="2 11">Belongs to the G-protein coupled receptor T2R family.</text>
</comment>
<feature type="transmembrane region" description="Helical" evidence="13">
    <location>
        <begin position="260"/>
        <end position="280"/>
    </location>
</feature>
<dbReference type="EMBL" id="JAACNH010000004">
    <property type="protein sequence ID" value="KAG8445903.1"/>
    <property type="molecule type" value="Genomic_DNA"/>
</dbReference>
<keyword evidence="10 12" id="KW-0807">Transducer</keyword>
<dbReference type="GO" id="GO:0016020">
    <property type="term" value="C:membrane"/>
    <property type="evidence" value="ECO:0007669"/>
    <property type="project" value="UniProtKB-SubCell"/>
</dbReference>
<feature type="transmembrane region" description="Helical" evidence="13">
    <location>
        <begin position="43"/>
        <end position="69"/>
    </location>
</feature>
<comment type="caution">
    <text evidence="14">The sequence shown here is derived from an EMBL/GenBank/DDBJ whole genome shotgun (WGS) entry which is preliminary data.</text>
</comment>
<keyword evidence="9 12" id="KW-0675">Receptor</keyword>
<keyword evidence="7 12" id="KW-0297">G-protein coupled receptor</keyword>
<keyword evidence="4 12" id="KW-0716">Sensory transduction</keyword>
<protein>
    <recommendedName>
        <fullName evidence="12">Taste receptor type 2</fullName>
    </recommendedName>
</protein>